<comment type="caution">
    <text evidence="13">The sequence shown here is derived from an EMBL/GenBank/DDBJ whole genome shotgun (WGS) entry which is preliminary data.</text>
</comment>
<accession>A0A418X3Z1</accession>
<dbReference type="Pfam" id="PF13609">
    <property type="entry name" value="Porin_4"/>
    <property type="match status" value="1"/>
</dbReference>
<keyword evidence="4" id="KW-1134">Transmembrane beta strand</keyword>
<evidence type="ECO:0000256" key="1">
    <source>
        <dbReference type="ARBA" id="ARBA00004571"/>
    </source>
</evidence>
<dbReference type="EMBL" id="QYUN01000002">
    <property type="protein sequence ID" value="RJG07178.1"/>
    <property type="molecule type" value="Genomic_DNA"/>
</dbReference>
<dbReference type="PRINTS" id="PR00184">
    <property type="entry name" value="NEISSPPORIN"/>
</dbReference>
<dbReference type="Proteomes" id="UP000285190">
    <property type="component" value="Unassembled WGS sequence"/>
</dbReference>
<dbReference type="InterPro" id="IPR002299">
    <property type="entry name" value="Porin_Neis"/>
</dbReference>
<comment type="subcellular location">
    <subcellularLocation>
        <location evidence="1">Cell outer membrane</location>
        <topology evidence="1">Multi-pass membrane protein</topology>
    </subcellularLocation>
</comment>
<keyword evidence="14" id="KW-1185">Reference proteome</keyword>
<organism evidence="13 14">
    <name type="scientific">Noviherbaspirillum cavernae</name>
    <dbReference type="NCBI Taxonomy" id="2320862"/>
    <lineage>
        <taxon>Bacteria</taxon>
        <taxon>Pseudomonadati</taxon>
        <taxon>Pseudomonadota</taxon>
        <taxon>Betaproteobacteria</taxon>
        <taxon>Burkholderiales</taxon>
        <taxon>Oxalobacteraceae</taxon>
        <taxon>Noviherbaspirillum</taxon>
    </lineage>
</organism>
<evidence type="ECO:0000256" key="7">
    <source>
        <dbReference type="ARBA" id="ARBA00023065"/>
    </source>
</evidence>
<proteinExistence type="predicted"/>
<evidence type="ECO:0000256" key="2">
    <source>
        <dbReference type="ARBA" id="ARBA00011233"/>
    </source>
</evidence>
<keyword evidence="10" id="KW-0998">Cell outer membrane</keyword>
<evidence type="ECO:0000256" key="3">
    <source>
        <dbReference type="ARBA" id="ARBA00022448"/>
    </source>
</evidence>
<evidence type="ECO:0000256" key="4">
    <source>
        <dbReference type="ARBA" id="ARBA00022452"/>
    </source>
</evidence>
<dbReference type="InterPro" id="IPR050298">
    <property type="entry name" value="Gram-neg_bact_OMP"/>
</dbReference>
<dbReference type="GO" id="GO:0015288">
    <property type="term" value="F:porin activity"/>
    <property type="evidence" value="ECO:0007669"/>
    <property type="project" value="UniProtKB-KW"/>
</dbReference>
<dbReference type="InterPro" id="IPR023614">
    <property type="entry name" value="Porin_dom_sf"/>
</dbReference>
<dbReference type="GO" id="GO:0046930">
    <property type="term" value="C:pore complex"/>
    <property type="evidence" value="ECO:0007669"/>
    <property type="project" value="UniProtKB-KW"/>
</dbReference>
<feature type="chain" id="PRO_5019421821" evidence="11">
    <location>
        <begin position="21"/>
        <end position="356"/>
    </location>
</feature>
<reference evidence="13 14" key="1">
    <citation type="submission" date="2018-09" db="EMBL/GenBank/DDBJ databases">
        <authorList>
            <person name="Zhu H."/>
        </authorList>
    </citation>
    <scope>NUCLEOTIDE SEQUENCE [LARGE SCALE GENOMIC DNA]</scope>
    <source>
        <strain evidence="13 14">K2R10-39</strain>
    </source>
</reference>
<comment type="subunit">
    <text evidence="2">Homotrimer.</text>
</comment>
<gene>
    <name evidence="13" type="ORF">D3870_15250</name>
</gene>
<dbReference type="InterPro" id="IPR001702">
    <property type="entry name" value="Porin_Gram-ve"/>
</dbReference>
<keyword evidence="6 11" id="KW-0732">Signal</keyword>
<evidence type="ECO:0000256" key="10">
    <source>
        <dbReference type="ARBA" id="ARBA00023237"/>
    </source>
</evidence>
<sequence>MKKSLLALAVLGAFAGAASAQTNVTVYGLVDIDVARTSVSGGGANAGTRYLLDEGNNGLGRNGSRLGFKGTEDLGGGLSAIFQLESGFDATTGASTQGGLLFGRQAFVGLSSKTLGTVALGRQYTTMHIALDSIDPFGTGMSGNIEGGVSGLTGGGQLFSSAGTRMNNSISYNTPNFSGFSATAMYGFGETTAGFSNNQQYGVSASYDNGPIRVVGSYNQLKPFVTNAAGAVTTNTETKTYMVGGTYNFNVVKLHAAYGNTETDDNLAGVQTADNRNYMLGLSAPLGAFTLIGSYVRQDDRTGFNADRDQYALGAIYNLSKRTNVYTSAGYLRARGTESATNVNANVFQVGLQHRF</sequence>
<dbReference type="RefSeq" id="WP_119740397.1">
    <property type="nucleotide sequence ID" value="NZ_QYUN01000002.1"/>
</dbReference>
<dbReference type="PANTHER" id="PTHR34501:SF9">
    <property type="entry name" value="MAJOR OUTER MEMBRANE PROTEIN P.IA"/>
    <property type="match status" value="1"/>
</dbReference>
<evidence type="ECO:0000313" key="13">
    <source>
        <dbReference type="EMBL" id="RJG07178.1"/>
    </source>
</evidence>
<name>A0A418X3Z1_9BURK</name>
<dbReference type="InterPro" id="IPR033900">
    <property type="entry name" value="Gram_neg_porin_domain"/>
</dbReference>
<feature type="domain" description="Porin" evidence="12">
    <location>
        <begin position="7"/>
        <end position="336"/>
    </location>
</feature>
<keyword evidence="7" id="KW-0406">Ion transport</keyword>
<keyword evidence="3" id="KW-0813">Transport</keyword>
<dbReference type="AlphaFoldDB" id="A0A418X3Z1"/>
<evidence type="ECO:0000259" key="12">
    <source>
        <dbReference type="Pfam" id="PF13609"/>
    </source>
</evidence>
<keyword evidence="5" id="KW-0812">Transmembrane</keyword>
<feature type="signal peptide" evidence="11">
    <location>
        <begin position="1"/>
        <end position="20"/>
    </location>
</feature>
<dbReference type="Gene3D" id="2.40.160.10">
    <property type="entry name" value="Porin"/>
    <property type="match status" value="1"/>
</dbReference>
<evidence type="ECO:0000256" key="6">
    <source>
        <dbReference type="ARBA" id="ARBA00022729"/>
    </source>
</evidence>
<evidence type="ECO:0000256" key="8">
    <source>
        <dbReference type="ARBA" id="ARBA00023114"/>
    </source>
</evidence>
<dbReference type="CDD" id="cd00342">
    <property type="entry name" value="gram_neg_porins"/>
    <property type="match status" value="1"/>
</dbReference>
<dbReference type="GO" id="GO:0009279">
    <property type="term" value="C:cell outer membrane"/>
    <property type="evidence" value="ECO:0007669"/>
    <property type="project" value="UniProtKB-SubCell"/>
</dbReference>
<protein>
    <submittedName>
        <fullName evidence="13">Porin</fullName>
    </submittedName>
</protein>
<dbReference type="OrthoDB" id="5289162at2"/>
<dbReference type="GO" id="GO:0034220">
    <property type="term" value="P:monoatomic ion transmembrane transport"/>
    <property type="evidence" value="ECO:0007669"/>
    <property type="project" value="InterPro"/>
</dbReference>
<keyword evidence="8" id="KW-0626">Porin</keyword>
<evidence type="ECO:0000313" key="14">
    <source>
        <dbReference type="Proteomes" id="UP000285190"/>
    </source>
</evidence>
<dbReference type="SUPFAM" id="SSF56935">
    <property type="entry name" value="Porins"/>
    <property type="match status" value="1"/>
</dbReference>
<keyword evidence="9" id="KW-0472">Membrane</keyword>
<evidence type="ECO:0000256" key="9">
    <source>
        <dbReference type="ARBA" id="ARBA00023136"/>
    </source>
</evidence>
<dbReference type="PANTHER" id="PTHR34501">
    <property type="entry name" value="PROTEIN YDDL-RELATED"/>
    <property type="match status" value="1"/>
</dbReference>
<evidence type="ECO:0000256" key="11">
    <source>
        <dbReference type="SAM" id="SignalP"/>
    </source>
</evidence>
<dbReference type="PRINTS" id="PR00182">
    <property type="entry name" value="ECOLNEIPORIN"/>
</dbReference>
<evidence type="ECO:0000256" key="5">
    <source>
        <dbReference type="ARBA" id="ARBA00022692"/>
    </source>
</evidence>